<dbReference type="EMBL" id="CP002106">
    <property type="protein sequence ID" value="ADK68874.1"/>
    <property type="molecule type" value="Genomic_DNA"/>
</dbReference>
<keyword evidence="8" id="KW-1185">Reference proteome</keyword>
<feature type="binding site" evidence="6">
    <location>
        <begin position="138"/>
        <end position="139"/>
    </location>
    <ligand>
        <name>S-adenosyl-L-methionine</name>
        <dbReference type="ChEBI" id="CHEBI:59789"/>
    </ligand>
</feature>
<feature type="binding site" evidence="6">
    <location>
        <position position="92"/>
    </location>
    <ligand>
        <name>S-adenosyl-L-methionine</name>
        <dbReference type="ChEBI" id="CHEBI:59789"/>
    </ligand>
</feature>
<dbReference type="Gene3D" id="3.40.50.150">
    <property type="entry name" value="Vaccinia Virus protein VP39"/>
    <property type="match status" value="1"/>
</dbReference>
<dbReference type="eggNOG" id="COG0357">
    <property type="taxonomic scope" value="Bacteria"/>
</dbReference>
<dbReference type="GeneID" id="78513232"/>
<evidence type="ECO:0000256" key="6">
    <source>
        <dbReference type="HAMAP-Rule" id="MF_00074"/>
    </source>
</evidence>
<keyword evidence="3 6" id="KW-0489">Methyltransferase</keyword>
<evidence type="ECO:0000256" key="2">
    <source>
        <dbReference type="ARBA" id="ARBA00022552"/>
    </source>
</evidence>
<dbReference type="PATRIC" id="fig|633147.7.peg.1493"/>
<dbReference type="Pfam" id="PF02527">
    <property type="entry name" value="GidB"/>
    <property type="match status" value="1"/>
</dbReference>
<organism evidence="7 8">
    <name type="scientific">Olsenella uli (strain ATCC 49627 / DSM 7084 / CCUG 31166 / CIP 109912 / JCM 12494 / LMG 11480 / NCIMB 702895 / VPI D76D-27C)</name>
    <name type="common">Lactobacillus uli</name>
    <dbReference type="NCBI Taxonomy" id="633147"/>
    <lineage>
        <taxon>Bacteria</taxon>
        <taxon>Bacillati</taxon>
        <taxon>Actinomycetota</taxon>
        <taxon>Coriobacteriia</taxon>
        <taxon>Coriobacteriales</taxon>
        <taxon>Atopobiaceae</taxon>
        <taxon>Olsenella</taxon>
    </lineage>
</organism>
<comment type="function">
    <text evidence="6">Specifically methylates the N7 position of a guanine in 16S rRNA.</text>
</comment>
<comment type="caution">
    <text evidence="6">Lacks conserved residue(s) required for the propagation of feature annotation.</text>
</comment>
<dbReference type="GO" id="GO:0070043">
    <property type="term" value="F:rRNA (guanine-N7-)-methyltransferase activity"/>
    <property type="evidence" value="ECO:0007669"/>
    <property type="project" value="UniProtKB-UniRule"/>
</dbReference>
<proteinExistence type="inferred from homology"/>
<gene>
    <name evidence="6" type="primary">rsmG</name>
    <name evidence="7" type="ordered locus">Olsu_1786</name>
</gene>
<feature type="binding site" evidence="6">
    <location>
        <position position="87"/>
    </location>
    <ligand>
        <name>S-adenosyl-L-methionine</name>
        <dbReference type="ChEBI" id="CHEBI:59789"/>
    </ligand>
</feature>
<dbReference type="GO" id="GO:0005829">
    <property type="term" value="C:cytosol"/>
    <property type="evidence" value="ECO:0007669"/>
    <property type="project" value="TreeGrafter"/>
</dbReference>
<dbReference type="HOGENOM" id="CLU_065341_0_2_11"/>
<protein>
    <recommendedName>
        <fullName evidence="6">Ribosomal RNA small subunit methyltransferase G</fullName>
        <ecNumber evidence="6">2.1.1.-</ecNumber>
    </recommendedName>
    <alternativeName>
        <fullName evidence="6">16S rRNA 7-methylguanosine methyltransferase</fullName>
        <shortName evidence="6">16S rRNA m7G methyltransferase</shortName>
    </alternativeName>
</protein>
<keyword evidence="4 6" id="KW-0808">Transferase</keyword>
<dbReference type="PANTHER" id="PTHR31760">
    <property type="entry name" value="S-ADENOSYL-L-METHIONINE-DEPENDENT METHYLTRANSFERASES SUPERFAMILY PROTEIN"/>
    <property type="match status" value="1"/>
</dbReference>
<dbReference type="PANTHER" id="PTHR31760:SF0">
    <property type="entry name" value="S-ADENOSYL-L-METHIONINE-DEPENDENT METHYLTRANSFERASES SUPERFAMILY PROTEIN"/>
    <property type="match status" value="1"/>
</dbReference>
<keyword evidence="1 6" id="KW-0963">Cytoplasm</keyword>
<dbReference type="KEGG" id="ols:Olsu_1786"/>
<evidence type="ECO:0000256" key="1">
    <source>
        <dbReference type="ARBA" id="ARBA00022490"/>
    </source>
</evidence>
<evidence type="ECO:0000313" key="8">
    <source>
        <dbReference type="Proteomes" id="UP000000333"/>
    </source>
</evidence>
<dbReference type="HAMAP" id="MF_00074">
    <property type="entry name" value="16SrRNA_methyltr_G"/>
    <property type="match status" value="1"/>
</dbReference>
<keyword evidence="2 6" id="KW-0698">rRNA processing</keyword>
<reference evidence="7 8" key="1">
    <citation type="journal article" date="2010" name="Stand. Genomic Sci.">
        <title>Complete genome sequence of Olsenella uli type strain (VPI D76D-27C).</title>
        <authorList>
            <person name="Goker M."/>
            <person name="Held B."/>
            <person name="Lucas S."/>
            <person name="Nolan M."/>
            <person name="Yasawong M."/>
            <person name="Glavina Del Rio T."/>
            <person name="Tice H."/>
            <person name="Cheng J.F."/>
            <person name="Bruce D."/>
            <person name="Detter J.C."/>
            <person name="Tapia R."/>
            <person name="Han C."/>
            <person name="Goodwin L."/>
            <person name="Pitluck S."/>
            <person name="Liolios K."/>
            <person name="Ivanova N."/>
            <person name="Mavromatis K."/>
            <person name="Mikhailova N."/>
            <person name="Pati A."/>
            <person name="Chen A."/>
            <person name="Palaniappan K."/>
            <person name="Land M."/>
            <person name="Hauser L."/>
            <person name="Chang Y.J."/>
            <person name="Jeffries C.D."/>
            <person name="Rohde M."/>
            <person name="Sikorski J."/>
            <person name="Pukall R."/>
            <person name="Woyke T."/>
            <person name="Bristow J."/>
            <person name="Eisen J.A."/>
            <person name="Markowitz V."/>
            <person name="Hugenholtz P."/>
            <person name="Kyrpides N.C."/>
            <person name="Klenk H.P."/>
            <person name="Lapidus A."/>
        </authorList>
    </citation>
    <scope>NUCLEOTIDE SEQUENCE [LARGE SCALE GENOMIC DNA]</scope>
    <source>
        <strain evidence="8">ATCC 49627 / DSM 7084 / CIP 109912 / JCM 12494 / NCIMB 702895 / VPI D76D-27C</strain>
    </source>
</reference>
<evidence type="ECO:0000256" key="4">
    <source>
        <dbReference type="ARBA" id="ARBA00022679"/>
    </source>
</evidence>
<comment type="similarity">
    <text evidence="6">Belongs to the methyltransferase superfamily. RNA methyltransferase RsmG family.</text>
</comment>
<feature type="binding site" evidence="6">
    <location>
        <position position="155"/>
    </location>
    <ligand>
        <name>S-adenosyl-L-methionine</name>
        <dbReference type="ChEBI" id="CHEBI:59789"/>
    </ligand>
</feature>
<dbReference type="Proteomes" id="UP000000333">
    <property type="component" value="Chromosome"/>
</dbReference>
<dbReference type="STRING" id="633147.Olsu_1786"/>
<dbReference type="SUPFAM" id="SSF53335">
    <property type="entry name" value="S-adenosyl-L-methionine-dependent methyltransferases"/>
    <property type="match status" value="1"/>
</dbReference>
<dbReference type="InterPro" id="IPR003682">
    <property type="entry name" value="rRNA_ssu_MeTfrase_G"/>
</dbReference>
<evidence type="ECO:0000256" key="3">
    <source>
        <dbReference type="ARBA" id="ARBA00022603"/>
    </source>
</evidence>
<name>E1QXM1_OLSUV</name>
<dbReference type="AlphaFoldDB" id="E1QXM1"/>
<accession>E1QXM1</accession>
<comment type="subcellular location">
    <subcellularLocation>
        <location evidence="6">Cytoplasm</location>
    </subcellularLocation>
</comment>
<evidence type="ECO:0000313" key="7">
    <source>
        <dbReference type="EMBL" id="ADK68874.1"/>
    </source>
</evidence>
<dbReference type="PIRSF" id="PIRSF003078">
    <property type="entry name" value="GidB"/>
    <property type="match status" value="1"/>
</dbReference>
<dbReference type="InterPro" id="IPR029063">
    <property type="entry name" value="SAM-dependent_MTases_sf"/>
</dbReference>
<dbReference type="RefSeq" id="WP_013252624.1">
    <property type="nucleotide sequence ID" value="NC_014363.1"/>
</dbReference>
<evidence type="ECO:0000256" key="5">
    <source>
        <dbReference type="ARBA" id="ARBA00022691"/>
    </source>
</evidence>
<keyword evidence="5 6" id="KW-0949">S-adenosyl-L-methionine</keyword>
<sequence>MNELMLSSYSAGLDSHLKGYGIFLSDAQRMTLLEHLMLVFDKNREMNLTRIDTMEHGLILHILDSLLLLPCLDHLGYKHENYFVDLGTGAGFPGIPLAIATGMSGLLIDSVGKKAHAVEGFIHTLSLSGQLSAKGIRAEDLARRKAGAFDYVSARAVAELPVLVEYASPLLRKSGCLVSAKANIQDNELEAADKTAYLCGMKRVSREIFELPDGLGHREVIAYRKTARACVELPRKNGMAKHRPLFLGARQGD</sequence>
<dbReference type="EC" id="2.1.1.-" evidence="6"/>